<organism evidence="4 5">
    <name type="scientific">Urbifossiella limnaea</name>
    <dbReference type="NCBI Taxonomy" id="2528023"/>
    <lineage>
        <taxon>Bacteria</taxon>
        <taxon>Pseudomonadati</taxon>
        <taxon>Planctomycetota</taxon>
        <taxon>Planctomycetia</taxon>
        <taxon>Gemmatales</taxon>
        <taxon>Gemmataceae</taxon>
        <taxon>Urbifossiella</taxon>
    </lineage>
</organism>
<dbReference type="Proteomes" id="UP000319576">
    <property type="component" value="Chromosome"/>
</dbReference>
<evidence type="ECO:0000313" key="3">
    <source>
        <dbReference type="EMBL" id="QDU18583.1"/>
    </source>
</evidence>
<dbReference type="KEGG" id="uli:ETAA1_04760"/>
<evidence type="ECO:0000313" key="5">
    <source>
        <dbReference type="Proteomes" id="UP000319576"/>
    </source>
</evidence>
<sequence>MLFVDAAHFVYGTYLCCLWSVLRVFVRAASGRQRFNVLGAWDAVTRRLLSVTNTTVVNTDTMCQLLRAIAAEGWVGPVTVVLDNARYQRNKVVQGLAAELSIRLLFLPSYSPNLNLIERLWGFAKRRSVYGKYHPDFASFRAAIEDTLAGIPSTHAEALESLMTLEFQTFEDVSLLAA</sequence>
<evidence type="ECO:0000256" key="1">
    <source>
        <dbReference type="SAM" id="Phobius"/>
    </source>
</evidence>
<keyword evidence="1" id="KW-0812">Transmembrane</keyword>
<keyword evidence="1" id="KW-1133">Transmembrane helix</keyword>
<dbReference type="InterPro" id="IPR012337">
    <property type="entry name" value="RNaseH-like_sf"/>
</dbReference>
<accession>A0A517XM62</accession>
<dbReference type="Pfam" id="PF13358">
    <property type="entry name" value="DDE_3"/>
    <property type="match status" value="1"/>
</dbReference>
<proteinExistence type="predicted"/>
<dbReference type="EMBL" id="CP036273">
    <property type="protein sequence ID" value="QDU18593.1"/>
    <property type="molecule type" value="Genomic_DNA"/>
</dbReference>
<dbReference type="Gene3D" id="3.30.420.10">
    <property type="entry name" value="Ribonuclease H-like superfamily/Ribonuclease H"/>
    <property type="match status" value="1"/>
</dbReference>
<dbReference type="KEGG" id="uli:ETAA1_04860"/>
<reference evidence="4 5" key="1">
    <citation type="submission" date="2019-02" db="EMBL/GenBank/DDBJ databases">
        <title>Deep-cultivation of Planctomycetes and their phenomic and genomic characterization uncovers novel biology.</title>
        <authorList>
            <person name="Wiegand S."/>
            <person name="Jogler M."/>
            <person name="Boedeker C."/>
            <person name="Pinto D."/>
            <person name="Vollmers J."/>
            <person name="Rivas-Marin E."/>
            <person name="Kohn T."/>
            <person name="Peeters S.H."/>
            <person name="Heuer A."/>
            <person name="Rast P."/>
            <person name="Oberbeckmann S."/>
            <person name="Bunk B."/>
            <person name="Jeske O."/>
            <person name="Meyerdierks A."/>
            <person name="Storesund J.E."/>
            <person name="Kallscheuer N."/>
            <person name="Luecker S."/>
            <person name="Lage O.M."/>
            <person name="Pohl T."/>
            <person name="Merkel B.J."/>
            <person name="Hornburger P."/>
            <person name="Mueller R.-W."/>
            <person name="Bruemmer F."/>
            <person name="Labrenz M."/>
            <person name="Spormann A.M."/>
            <person name="Op den Camp H."/>
            <person name="Overmann J."/>
            <person name="Amann R."/>
            <person name="Jetten M.S.M."/>
            <person name="Mascher T."/>
            <person name="Medema M.H."/>
            <person name="Devos D.P."/>
            <person name="Kaster A.-K."/>
            <person name="Ovreas L."/>
            <person name="Rohde M."/>
            <person name="Galperin M.Y."/>
            <person name="Jogler C."/>
        </authorList>
    </citation>
    <scope>NUCLEOTIDE SEQUENCE [LARGE SCALE GENOMIC DNA]</scope>
    <source>
        <strain evidence="4 5">ETA_A1</strain>
    </source>
</reference>
<dbReference type="AlphaFoldDB" id="A0A517XM62"/>
<keyword evidence="5" id="KW-1185">Reference proteome</keyword>
<evidence type="ECO:0000313" key="4">
    <source>
        <dbReference type="EMBL" id="QDU18593.1"/>
    </source>
</evidence>
<dbReference type="SUPFAM" id="SSF53098">
    <property type="entry name" value="Ribonuclease H-like"/>
    <property type="match status" value="1"/>
</dbReference>
<protein>
    <submittedName>
        <fullName evidence="4">Integrase core domain protein</fullName>
    </submittedName>
</protein>
<dbReference type="InterPro" id="IPR038717">
    <property type="entry name" value="Tc1-like_DDE_dom"/>
</dbReference>
<dbReference type="EMBL" id="CP036273">
    <property type="protein sequence ID" value="QDU18583.1"/>
    <property type="molecule type" value="Genomic_DNA"/>
</dbReference>
<dbReference type="InterPro" id="IPR036397">
    <property type="entry name" value="RNaseH_sf"/>
</dbReference>
<evidence type="ECO:0000259" key="2">
    <source>
        <dbReference type="Pfam" id="PF13358"/>
    </source>
</evidence>
<feature type="domain" description="Tc1-like transposase DDE" evidence="2">
    <location>
        <begin position="26"/>
        <end position="139"/>
    </location>
</feature>
<name>A0A517XM62_9BACT</name>
<keyword evidence="1" id="KW-0472">Membrane</keyword>
<feature type="transmembrane region" description="Helical" evidence="1">
    <location>
        <begin position="6"/>
        <end position="26"/>
    </location>
</feature>
<dbReference type="GO" id="GO:0003676">
    <property type="term" value="F:nucleic acid binding"/>
    <property type="evidence" value="ECO:0007669"/>
    <property type="project" value="InterPro"/>
</dbReference>
<gene>
    <name evidence="3" type="ORF">ETAA1_04760</name>
    <name evidence="4" type="ORF">ETAA1_04860</name>
</gene>